<feature type="compositionally biased region" description="Acidic residues" evidence="1">
    <location>
        <begin position="45"/>
        <end position="56"/>
    </location>
</feature>
<sequence>MSPQISSTEADGGSVVDGEIAADETVTASQINTSIMLSASTIEDMFDSSSESDIEETAAPVNDKADASRVSVGDDGSDTADDIPSVDGEGGLSVEDRESAEDDDRFVVAASDVNVLAADELYEGYESVGSDGVLHSISRRASMFIASRAKWPPKVWIKAASIPTATSSESSALLGYSLRVIASSPLLLLSSLPSSEVASGRSEYPGLSCDVASPVHLTHREDVPEALTPEQHVGPTCSVPMVGSQIRLPQLLTVRASHRGEASPTEDVGMMVLAQEPEGEAAPKDDTKVLLALEASPTPPQE</sequence>
<dbReference type="InParanoid" id="D0P225"/>
<dbReference type="AlphaFoldDB" id="D0P225"/>
<organism evidence="2 3">
    <name type="scientific">Phytophthora infestans (strain T30-4)</name>
    <name type="common">Potato late blight agent</name>
    <dbReference type="NCBI Taxonomy" id="403677"/>
    <lineage>
        <taxon>Eukaryota</taxon>
        <taxon>Sar</taxon>
        <taxon>Stramenopiles</taxon>
        <taxon>Oomycota</taxon>
        <taxon>Peronosporomycetes</taxon>
        <taxon>Peronosporales</taxon>
        <taxon>Peronosporaceae</taxon>
        <taxon>Phytophthora</taxon>
    </lineage>
</organism>
<dbReference type="Proteomes" id="UP000006643">
    <property type="component" value="Unassembled WGS sequence"/>
</dbReference>
<dbReference type="HOGENOM" id="CLU_922771_0_0_1"/>
<feature type="region of interest" description="Disordered" evidence="1">
    <location>
        <begin position="45"/>
        <end position="101"/>
    </location>
</feature>
<name>D0P225_PHYIT</name>
<dbReference type="EMBL" id="DS028267">
    <property type="protein sequence ID" value="EEY55448.1"/>
    <property type="molecule type" value="Genomic_DNA"/>
</dbReference>
<accession>D0P225</accession>
<evidence type="ECO:0000313" key="3">
    <source>
        <dbReference type="Proteomes" id="UP000006643"/>
    </source>
</evidence>
<reference evidence="3" key="1">
    <citation type="journal article" date="2009" name="Nature">
        <title>Genome sequence and analysis of the Irish potato famine pathogen Phytophthora infestans.</title>
        <authorList>
            <consortium name="The Broad Institute Genome Sequencing Platform"/>
            <person name="Haas B.J."/>
            <person name="Kamoun S."/>
            <person name="Zody M.C."/>
            <person name="Jiang R.H."/>
            <person name="Handsaker R.E."/>
            <person name="Cano L.M."/>
            <person name="Grabherr M."/>
            <person name="Kodira C.D."/>
            <person name="Raffaele S."/>
            <person name="Torto-Alalibo T."/>
            <person name="Bozkurt T.O."/>
            <person name="Ah-Fong A.M."/>
            <person name="Alvarado L."/>
            <person name="Anderson V.L."/>
            <person name="Armstrong M.R."/>
            <person name="Avrova A."/>
            <person name="Baxter L."/>
            <person name="Beynon J."/>
            <person name="Boevink P.C."/>
            <person name="Bollmann S.R."/>
            <person name="Bos J.I."/>
            <person name="Bulone V."/>
            <person name="Cai G."/>
            <person name="Cakir C."/>
            <person name="Carrington J.C."/>
            <person name="Chawner M."/>
            <person name="Conti L."/>
            <person name="Costanzo S."/>
            <person name="Ewan R."/>
            <person name="Fahlgren N."/>
            <person name="Fischbach M.A."/>
            <person name="Fugelstad J."/>
            <person name="Gilroy E.M."/>
            <person name="Gnerre S."/>
            <person name="Green P.J."/>
            <person name="Grenville-Briggs L.J."/>
            <person name="Griffith J."/>
            <person name="Grunwald N.J."/>
            <person name="Horn K."/>
            <person name="Horner N.R."/>
            <person name="Hu C.H."/>
            <person name="Huitema E."/>
            <person name="Jeong D.H."/>
            <person name="Jones A.M."/>
            <person name="Jones J.D."/>
            <person name="Jones R.W."/>
            <person name="Karlsson E.K."/>
            <person name="Kunjeti S.G."/>
            <person name="Lamour K."/>
            <person name="Liu Z."/>
            <person name="Ma L."/>
            <person name="Maclean D."/>
            <person name="Chibucos M.C."/>
            <person name="McDonald H."/>
            <person name="McWalters J."/>
            <person name="Meijer H.J."/>
            <person name="Morgan W."/>
            <person name="Morris P.F."/>
            <person name="Munro C.A."/>
            <person name="O'Neill K."/>
            <person name="Ospina-Giraldo M."/>
            <person name="Pinzon A."/>
            <person name="Pritchard L."/>
            <person name="Ramsahoye B."/>
            <person name="Ren Q."/>
            <person name="Restrepo S."/>
            <person name="Roy S."/>
            <person name="Sadanandom A."/>
            <person name="Savidor A."/>
            <person name="Schornack S."/>
            <person name="Schwartz D.C."/>
            <person name="Schumann U.D."/>
            <person name="Schwessinger B."/>
            <person name="Seyer L."/>
            <person name="Sharpe T."/>
            <person name="Silvar C."/>
            <person name="Song J."/>
            <person name="Studholme D.J."/>
            <person name="Sykes S."/>
            <person name="Thines M."/>
            <person name="van de Vondervoort P.J."/>
            <person name="Phuntumart V."/>
            <person name="Wawra S."/>
            <person name="Weide R."/>
            <person name="Win J."/>
            <person name="Young C."/>
            <person name="Zhou S."/>
            <person name="Fry W."/>
            <person name="Meyers B.C."/>
            <person name="van West P."/>
            <person name="Ristaino J."/>
            <person name="Govers F."/>
            <person name="Birch P.R."/>
            <person name="Whisson S.C."/>
            <person name="Judelson H.S."/>
            <person name="Nusbaum C."/>
        </authorList>
    </citation>
    <scope>NUCLEOTIDE SEQUENCE [LARGE SCALE GENOMIC DNA]</scope>
    <source>
        <strain evidence="3">T30-4</strain>
    </source>
</reference>
<feature type="region of interest" description="Disordered" evidence="1">
    <location>
        <begin position="1"/>
        <end position="21"/>
    </location>
</feature>
<dbReference type="KEGG" id="pif:PITG_20411"/>
<proteinExistence type="predicted"/>
<protein>
    <submittedName>
        <fullName evidence="2">Uncharacterized protein</fullName>
    </submittedName>
</protein>
<dbReference type="GeneID" id="9480312"/>
<dbReference type="OrthoDB" id="118776at2759"/>
<dbReference type="RefSeq" id="XP_002895642.1">
    <property type="nucleotide sequence ID" value="XM_002895596.1"/>
</dbReference>
<keyword evidence="3" id="KW-1185">Reference proteome</keyword>
<evidence type="ECO:0000256" key="1">
    <source>
        <dbReference type="SAM" id="MobiDB-lite"/>
    </source>
</evidence>
<gene>
    <name evidence="2" type="ORF">PITG_20411</name>
</gene>
<dbReference type="VEuPathDB" id="FungiDB:PITG_20411"/>
<evidence type="ECO:0000313" key="2">
    <source>
        <dbReference type="EMBL" id="EEY55448.1"/>
    </source>
</evidence>